<evidence type="ECO:0000313" key="2">
    <source>
        <dbReference type="Proteomes" id="UP000068243"/>
    </source>
</evidence>
<sequence>MQNLPTEILGMIGKFIALDIDEDYENVRRSTLLALTLCCQKFHRIFEPLLYYHLDLGYGHSLTGAHIHLIIRFWRYPEVADWVRSLRLYWDSNEPIPIYKASHEDIERFVYLVPLALNKIFTPIDRFQGKWKNALYDFKTEAWIGLLFAKLTHLERIEFDQGNSPLFTTLLYKAAKREQPFHEAPPFPFLREVIAYCRDKGDGVDEHFLTPFLYFPSVQSITGYAICADDSSDEEEEIDSGTHGSRLSAGPVKQISLDEVWGCTGMLKWLKVCKELEHFSIEASLHPDLEDIDKLLDTRKLYQALLPFKDTLKSLSVTYDKEYNTCLYMNGGIGVCEDNIPFESFREFSALEHLTIRHAHLVSIFSHAAVKKPSIGRLVDRLPSSLQTLSVQDVLPDNSGLLTELLMVVQDRSLFPHLKSLELRDKPLDSPVSDDETIPDGTTVVGAAAGLNMALVKEEADREYADTERLRRECEARGIDMQWFMEGMSDSEDEGEVHNAGH</sequence>
<evidence type="ECO:0008006" key="3">
    <source>
        <dbReference type="Google" id="ProtNLM"/>
    </source>
</evidence>
<dbReference type="VEuPathDB" id="FungiDB:An02g02860"/>
<gene>
    <name evidence="1" type="ORF">ABL_00949</name>
</gene>
<reference evidence="2" key="1">
    <citation type="journal article" date="2016" name="Genome Announc.">
        <title>Draft genome sequence of Aspergillus niger strain An76.</title>
        <authorList>
            <person name="Gong W."/>
            <person name="Cheng Z."/>
            <person name="Zhang H."/>
            <person name="Liu L."/>
            <person name="Gao P."/>
            <person name="Wang L."/>
        </authorList>
    </citation>
    <scope>NUCLEOTIDE SEQUENCE [LARGE SCALE GENOMIC DNA]</scope>
    <source>
        <strain evidence="2">An76</strain>
    </source>
</reference>
<dbReference type="Proteomes" id="UP000068243">
    <property type="component" value="Unassembled WGS sequence"/>
</dbReference>
<dbReference type="EMBL" id="BCMY01000001">
    <property type="protein sequence ID" value="GAQ34910.1"/>
    <property type="molecule type" value="Genomic_DNA"/>
</dbReference>
<dbReference type="VEuPathDB" id="FungiDB:ATCC64974_61220"/>
<comment type="caution">
    <text evidence="1">The sequence shown here is derived from an EMBL/GenBank/DDBJ whole genome shotgun (WGS) entry which is preliminary data.</text>
</comment>
<dbReference type="VEuPathDB" id="FungiDB:M747DRAFT_352474"/>
<accession>A0A117DVG4</accession>
<dbReference type="OrthoDB" id="2520703at2759"/>
<dbReference type="VEuPathDB" id="FungiDB:ASPNIDRAFT2_1089131"/>
<organism evidence="1 2">
    <name type="scientific">Aspergillus niger</name>
    <dbReference type="NCBI Taxonomy" id="5061"/>
    <lineage>
        <taxon>Eukaryota</taxon>
        <taxon>Fungi</taxon>
        <taxon>Dikarya</taxon>
        <taxon>Ascomycota</taxon>
        <taxon>Pezizomycotina</taxon>
        <taxon>Eurotiomycetes</taxon>
        <taxon>Eurotiomycetidae</taxon>
        <taxon>Eurotiales</taxon>
        <taxon>Aspergillaceae</taxon>
        <taxon>Aspergillus</taxon>
        <taxon>Aspergillus subgen. Circumdati</taxon>
    </lineage>
</organism>
<name>A0A117DVG4_ASPNG</name>
<protein>
    <recommendedName>
        <fullName evidence="3">F-box domain-containing protein</fullName>
    </recommendedName>
</protein>
<dbReference type="OMA" id="EDNIPFE"/>
<dbReference type="AlphaFoldDB" id="A0A117DVG4"/>
<evidence type="ECO:0000313" key="1">
    <source>
        <dbReference type="EMBL" id="GAQ34910.1"/>
    </source>
</evidence>
<proteinExistence type="predicted"/>